<accession>A0A5D2BP41</accession>
<evidence type="ECO:0000313" key="1">
    <source>
        <dbReference type="EMBL" id="TYG57472.1"/>
    </source>
</evidence>
<reference evidence="1 2" key="1">
    <citation type="submission" date="2019-06" db="EMBL/GenBank/DDBJ databases">
        <title>WGS assembly of Gossypium darwinii.</title>
        <authorList>
            <person name="Chen Z.J."/>
            <person name="Sreedasyam A."/>
            <person name="Ando A."/>
            <person name="Song Q."/>
            <person name="De L."/>
            <person name="Hulse-Kemp A."/>
            <person name="Ding M."/>
            <person name="Ye W."/>
            <person name="Kirkbride R."/>
            <person name="Jenkins J."/>
            <person name="Plott C."/>
            <person name="Lovell J."/>
            <person name="Lin Y.-M."/>
            <person name="Vaughn R."/>
            <person name="Liu B."/>
            <person name="Li W."/>
            <person name="Simpson S."/>
            <person name="Scheffler B."/>
            <person name="Saski C."/>
            <person name="Grover C."/>
            <person name="Hu G."/>
            <person name="Conover J."/>
            <person name="Carlson J."/>
            <person name="Shu S."/>
            <person name="Boston L."/>
            <person name="Williams M."/>
            <person name="Peterson D."/>
            <person name="Mcgee K."/>
            <person name="Jones D."/>
            <person name="Wendel J."/>
            <person name="Stelly D."/>
            <person name="Grimwood J."/>
            <person name="Schmutz J."/>
        </authorList>
    </citation>
    <scope>NUCLEOTIDE SEQUENCE [LARGE SCALE GENOMIC DNA]</scope>
    <source>
        <strain evidence="1">1808015.09</strain>
    </source>
</reference>
<evidence type="ECO:0000313" key="2">
    <source>
        <dbReference type="Proteomes" id="UP000323506"/>
    </source>
</evidence>
<dbReference type="AlphaFoldDB" id="A0A5D2BP41"/>
<protein>
    <submittedName>
        <fullName evidence="1">Uncharacterized protein</fullName>
    </submittedName>
</protein>
<gene>
    <name evidence="1" type="ORF">ES288_D08G144200v1</name>
</gene>
<dbReference type="EMBL" id="CM017708">
    <property type="protein sequence ID" value="TYG57472.1"/>
    <property type="molecule type" value="Genomic_DNA"/>
</dbReference>
<keyword evidence="2" id="KW-1185">Reference proteome</keyword>
<organism evidence="1 2">
    <name type="scientific">Gossypium darwinii</name>
    <name type="common">Darwin's cotton</name>
    <name type="synonym">Gossypium barbadense var. darwinii</name>
    <dbReference type="NCBI Taxonomy" id="34276"/>
    <lineage>
        <taxon>Eukaryota</taxon>
        <taxon>Viridiplantae</taxon>
        <taxon>Streptophyta</taxon>
        <taxon>Embryophyta</taxon>
        <taxon>Tracheophyta</taxon>
        <taxon>Spermatophyta</taxon>
        <taxon>Magnoliopsida</taxon>
        <taxon>eudicotyledons</taxon>
        <taxon>Gunneridae</taxon>
        <taxon>Pentapetalae</taxon>
        <taxon>rosids</taxon>
        <taxon>malvids</taxon>
        <taxon>Malvales</taxon>
        <taxon>Malvaceae</taxon>
        <taxon>Malvoideae</taxon>
        <taxon>Gossypium</taxon>
    </lineage>
</organism>
<name>A0A5D2BP41_GOSDA</name>
<sequence length="240" mass="26836">MLLKDAVYMTQPVYREHRVNSVEANQFNSNIGSSLLEDGVYTAQSVYSKRRVNLVKANNLNGHVGSSLLEDGVYKAKSVYLECRVNSLQEKTLNGHVESSLQDELLRSQNLSYQLLAESFMPLRTSTLTPNRQTNPLNVSNLQYNNSLQPRSSMLSNPSLSKLPHDQQASTQLLMPCLSNLDLYNSKLSESSISQTLQQQKGLLNQPARAIPIYPLSRTRTGTGTGPPFQALSSIHYFRM</sequence>
<proteinExistence type="predicted"/>
<dbReference type="Proteomes" id="UP000323506">
    <property type="component" value="Chromosome D08"/>
</dbReference>